<evidence type="ECO:0000256" key="5">
    <source>
        <dbReference type="RuleBase" id="RU361157"/>
    </source>
</evidence>
<feature type="transmembrane region" description="Helical" evidence="5">
    <location>
        <begin position="140"/>
        <end position="167"/>
    </location>
</feature>
<proteinExistence type="inferred from homology"/>
<dbReference type="EMBL" id="LIZT01000106">
    <property type="protein sequence ID" value="KPJ48621.1"/>
    <property type="molecule type" value="Genomic_DNA"/>
</dbReference>
<reference evidence="7 8" key="1">
    <citation type="journal article" date="2015" name="Microbiome">
        <title>Genomic resolution of linkages in carbon, nitrogen, and sulfur cycling among widespread estuary sediment bacteria.</title>
        <authorList>
            <person name="Baker B.J."/>
            <person name="Lazar C.S."/>
            <person name="Teske A.P."/>
            <person name="Dick G.J."/>
        </authorList>
    </citation>
    <scope>NUCLEOTIDE SEQUENCE [LARGE SCALE GENOMIC DNA]</scope>
    <source>
        <strain evidence="7">DG_26</strain>
    </source>
</reference>
<dbReference type="InterPro" id="IPR051784">
    <property type="entry name" value="Nod_factor_ABC_transporter"/>
</dbReference>
<name>A0A0S7WEN7_UNCT6</name>
<protein>
    <recommendedName>
        <fullName evidence="5">Transport permease protein</fullName>
    </recommendedName>
</protein>
<dbReference type="AlphaFoldDB" id="A0A0S7WEN7"/>
<dbReference type="GO" id="GO:0043190">
    <property type="term" value="C:ATP-binding cassette (ABC) transporter complex"/>
    <property type="evidence" value="ECO:0007669"/>
    <property type="project" value="InterPro"/>
</dbReference>
<comment type="similarity">
    <text evidence="5">Belongs to the ABC-2 integral membrane protein family.</text>
</comment>
<accession>A0A0S7WEN7</accession>
<dbReference type="GO" id="GO:0140359">
    <property type="term" value="F:ABC-type transporter activity"/>
    <property type="evidence" value="ECO:0007669"/>
    <property type="project" value="InterPro"/>
</dbReference>
<evidence type="ECO:0000313" key="8">
    <source>
        <dbReference type="Proteomes" id="UP000051124"/>
    </source>
</evidence>
<gene>
    <name evidence="7" type="ORF">AMJ40_07170</name>
</gene>
<comment type="caution">
    <text evidence="5">Lacks conserved residue(s) required for the propagation of feature annotation.</text>
</comment>
<organism evidence="7 8">
    <name type="scientific">candidate division TA06 bacterium DG_26</name>
    <dbReference type="NCBI Taxonomy" id="1703771"/>
    <lineage>
        <taxon>Bacteria</taxon>
        <taxon>Bacteria division TA06</taxon>
    </lineage>
</organism>
<dbReference type="PANTHER" id="PTHR43229">
    <property type="entry name" value="NODULATION PROTEIN J"/>
    <property type="match status" value="1"/>
</dbReference>
<dbReference type="Pfam" id="PF01061">
    <property type="entry name" value="ABC2_membrane"/>
    <property type="match status" value="1"/>
</dbReference>
<evidence type="ECO:0000256" key="2">
    <source>
        <dbReference type="ARBA" id="ARBA00022692"/>
    </source>
</evidence>
<dbReference type="InterPro" id="IPR047817">
    <property type="entry name" value="ABC2_TM_bact-type"/>
</dbReference>
<feature type="transmembrane region" description="Helical" evidence="5">
    <location>
        <begin position="28"/>
        <end position="51"/>
    </location>
</feature>
<evidence type="ECO:0000256" key="3">
    <source>
        <dbReference type="ARBA" id="ARBA00022989"/>
    </source>
</evidence>
<keyword evidence="2 5" id="KW-0812">Transmembrane</keyword>
<keyword evidence="5" id="KW-0813">Transport</keyword>
<feature type="transmembrane region" description="Helical" evidence="5">
    <location>
        <begin position="105"/>
        <end position="134"/>
    </location>
</feature>
<dbReference type="PROSITE" id="PS51012">
    <property type="entry name" value="ABC_TM2"/>
    <property type="match status" value="1"/>
</dbReference>
<evidence type="ECO:0000256" key="1">
    <source>
        <dbReference type="ARBA" id="ARBA00004141"/>
    </source>
</evidence>
<comment type="caution">
    <text evidence="7">The sequence shown here is derived from an EMBL/GenBank/DDBJ whole genome shotgun (WGS) entry which is preliminary data.</text>
</comment>
<evidence type="ECO:0000259" key="6">
    <source>
        <dbReference type="PROSITE" id="PS51012"/>
    </source>
</evidence>
<keyword evidence="4 5" id="KW-0472">Membrane</keyword>
<dbReference type="PRINTS" id="PR00164">
    <property type="entry name" value="ABC2TRNSPORT"/>
</dbReference>
<keyword evidence="3 5" id="KW-1133">Transmembrane helix</keyword>
<dbReference type="InterPro" id="IPR013525">
    <property type="entry name" value="ABC2_TM"/>
</dbReference>
<sequence length="268" mass="29606">MGGLMETLKEAKTTLAFLERNFALVKRYLGWEIVFITYSIVNSLCILFIGVTQGKDMVMYLAVGAIVWGFLAVLFHEISESVAWERWEGTIEYTFMAPVRRFTHLFGSCLFAVGYGILRSGILLSCIVLFFGLSLGNANLFAAFVILLVSGLSFIGLGLVAAVLPLLSTERGAYATHIFEAALLLISGVYYEIDVLPRWLRPLSVISPATYTLRSMRKAILEGSSLQELWPTIVFLLVIGILLIPGGLFIFHQAEMHAKRAGKLTRGG</sequence>
<keyword evidence="5" id="KW-1003">Cell membrane</keyword>
<feature type="transmembrane region" description="Helical" evidence="5">
    <location>
        <begin position="57"/>
        <end position="76"/>
    </location>
</feature>
<dbReference type="Proteomes" id="UP000051124">
    <property type="component" value="Unassembled WGS sequence"/>
</dbReference>
<evidence type="ECO:0000313" key="7">
    <source>
        <dbReference type="EMBL" id="KPJ48621.1"/>
    </source>
</evidence>
<dbReference type="InterPro" id="IPR000412">
    <property type="entry name" value="ABC_2_transport"/>
</dbReference>
<evidence type="ECO:0000256" key="4">
    <source>
        <dbReference type="ARBA" id="ARBA00023136"/>
    </source>
</evidence>
<feature type="transmembrane region" description="Helical" evidence="5">
    <location>
        <begin position="229"/>
        <end position="251"/>
    </location>
</feature>
<dbReference type="PANTHER" id="PTHR43229:SF2">
    <property type="entry name" value="NODULATION PROTEIN J"/>
    <property type="match status" value="1"/>
</dbReference>
<feature type="domain" description="ABC transmembrane type-2" evidence="6">
    <location>
        <begin position="22"/>
        <end position="254"/>
    </location>
</feature>
<comment type="subcellular location">
    <subcellularLocation>
        <location evidence="5">Cell membrane</location>
        <topology evidence="5">Multi-pass membrane protein</topology>
    </subcellularLocation>
    <subcellularLocation>
        <location evidence="1">Membrane</location>
        <topology evidence="1">Multi-pass membrane protein</topology>
    </subcellularLocation>
</comment>